<dbReference type="Gene3D" id="1.10.10.10">
    <property type="entry name" value="Winged helix-like DNA-binding domain superfamily/Winged helix DNA-binding domain"/>
    <property type="match status" value="1"/>
</dbReference>
<gene>
    <name evidence="5" type="ORF">EAS64_23660</name>
</gene>
<protein>
    <submittedName>
        <fullName evidence="5">GntR family transcriptional regulator</fullName>
    </submittedName>
</protein>
<dbReference type="SUPFAM" id="SSF48008">
    <property type="entry name" value="GntR ligand-binding domain-like"/>
    <property type="match status" value="1"/>
</dbReference>
<reference evidence="5 6" key="1">
    <citation type="submission" date="2018-11" db="EMBL/GenBank/DDBJ databases">
        <title>Trebonia kvetii gen.nov., sp.nov., a novel acidophilic actinobacterium, and proposal of the new actinobacterial family Treboniaceae fam. nov.</title>
        <authorList>
            <person name="Rapoport D."/>
            <person name="Sagova-Mareckova M."/>
            <person name="Sedlacek I."/>
            <person name="Provaznik J."/>
            <person name="Kralova S."/>
            <person name="Pavlinic D."/>
            <person name="Benes V."/>
            <person name="Kopecky J."/>
        </authorList>
    </citation>
    <scope>NUCLEOTIDE SEQUENCE [LARGE SCALE GENOMIC DNA]</scope>
    <source>
        <strain evidence="5 6">15Tr583</strain>
    </source>
</reference>
<dbReference type="SUPFAM" id="SSF46785">
    <property type="entry name" value="Winged helix' DNA-binding domain"/>
    <property type="match status" value="1"/>
</dbReference>
<evidence type="ECO:0000256" key="2">
    <source>
        <dbReference type="ARBA" id="ARBA00023125"/>
    </source>
</evidence>
<keyword evidence="1" id="KW-0805">Transcription regulation</keyword>
<dbReference type="SMART" id="SM00345">
    <property type="entry name" value="HTH_GNTR"/>
    <property type="match status" value="1"/>
</dbReference>
<dbReference type="Proteomes" id="UP000460272">
    <property type="component" value="Unassembled WGS sequence"/>
</dbReference>
<dbReference type="PANTHER" id="PTHR43537">
    <property type="entry name" value="TRANSCRIPTIONAL REGULATOR, GNTR FAMILY"/>
    <property type="match status" value="1"/>
</dbReference>
<dbReference type="Pfam" id="PF00392">
    <property type="entry name" value="GntR"/>
    <property type="match status" value="1"/>
</dbReference>
<dbReference type="InterPro" id="IPR008920">
    <property type="entry name" value="TF_FadR/GntR_C"/>
</dbReference>
<sequence length="247" mass="27340">MATPRKGRCGMTYGDLTRGATTKADGAYLEMRNQILLGTLEPGSRVDYVRLAASLGVSITPLREALRRLEADHLVIRNAHRDVVIAPLTEREASELVAVRQDLDLLAARLAAAQMTQQEIAAARKLVTSRDDTEALRYLRDAGLPVAADGMLSVDRAFHRMVYCGSHNQVLIQCRDALSTRTERYVIVARRLVAVPPEAVKSLHERLLAALETRDAEAAAELMRAHYRDLDLDFADVIFGRLSGRKP</sequence>
<keyword evidence="2" id="KW-0238">DNA-binding</keyword>
<evidence type="ECO:0000259" key="4">
    <source>
        <dbReference type="PROSITE" id="PS50949"/>
    </source>
</evidence>
<name>A0A6P2BW94_9ACTN</name>
<dbReference type="Pfam" id="PF07729">
    <property type="entry name" value="FCD"/>
    <property type="match status" value="1"/>
</dbReference>
<dbReference type="SMART" id="SM00895">
    <property type="entry name" value="FCD"/>
    <property type="match status" value="1"/>
</dbReference>
<dbReference type="OrthoDB" id="3267569at2"/>
<keyword evidence="3" id="KW-0804">Transcription</keyword>
<dbReference type="AlphaFoldDB" id="A0A6P2BW94"/>
<keyword evidence="6" id="KW-1185">Reference proteome</keyword>
<organism evidence="5 6">
    <name type="scientific">Trebonia kvetii</name>
    <dbReference type="NCBI Taxonomy" id="2480626"/>
    <lineage>
        <taxon>Bacteria</taxon>
        <taxon>Bacillati</taxon>
        <taxon>Actinomycetota</taxon>
        <taxon>Actinomycetes</taxon>
        <taxon>Streptosporangiales</taxon>
        <taxon>Treboniaceae</taxon>
        <taxon>Trebonia</taxon>
    </lineage>
</organism>
<evidence type="ECO:0000256" key="1">
    <source>
        <dbReference type="ARBA" id="ARBA00023015"/>
    </source>
</evidence>
<feature type="domain" description="HTH gntR-type" evidence="4">
    <location>
        <begin position="21"/>
        <end position="88"/>
    </location>
</feature>
<dbReference type="InterPro" id="IPR036388">
    <property type="entry name" value="WH-like_DNA-bd_sf"/>
</dbReference>
<dbReference type="InterPro" id="IPR036390">
    <property type="entry name" value="WH_DNA-bd_sf"/>
</dbReference>
<dbReference type="PROSITE" id="PS50949">
    <property type="entry name" value="HTH_GNTR"/>
    <property type="match status" value="1"/>
</dbReference>
<dbReference type="InterPro" id="IPR000524">
    <property type="entry name" value="Tscrpt_reg_HTH_GntR"/>
</dbReference>
<evidence type="ECO:0000313" key="6">
    <source>
        <dbReference type="Proteomes" id="UP000460272"/>
    </source>
</evidence>
<dbReference type="InterPro" id="IPR011711">
    <property type="entry name" value="GntR_C"/>
</dbReference>
<dbReference type="GO" id="GO:0003700">
    <property type="term" value="F:DNA-binding transcription factor activity"/>
    <property type="evidence" value="ECO:0007669"/>
    <property type="project" value="InterPro"/>
</dbReference>
<dbReference type="GO" id="GO:0003677">
    <property type="term" value="F:DNA binding"/>
    <property type="evidence" value="ECO:0007669"/>
    <property type="project" value="UniProtKB-KW"/>
</dbReference>
<evidence type="ECO:0000313" key="5">
    <source>
        <dbReference type="EMBL" id="TVZ03399.1"/>
    </source>
</evidence>
<accession>A0A6P2BW94</accession>
<dbReference type="PANTHER" id="PTHR43537:SF49">
    <property type="entry name" value="TRANSCRIPTIONAL REGULATORY PROTEIN"/>
    <property type="match status" value="1"/>
</dbReference>
<comment type="caution">
    <text evidence="5">The sequence shown here is derived from an EMBL/GenBank/DDBJ whole genome shotgun (WGS) entry which is preliminary data.</text>
</comment>
<proteinExistence type="predicted"/>
<dbReference type="EMBL" id="RPFW01000004">
    <property type="protein sequence ID" value="TVZ03399.1"/>
    <property type="molecule type" value="Genomic_DNA"/>
</dbReference>
<dbReference type="Gene3D" id="1.20.120.530">
    <property type="entry name" value="GntR ligand-binding domain-like"/>
    <property type="match status" value="1"/>
</dbReference>
<evidence type="ECO:0000256" key="3">
    <source>
        <dbReference type="ARBA" id="ARBA00023163"/>
    </source>
</evidence>